<reference evidence="2" key="1">
    <citation type="journal article" date="2011" name="J. Bacteriol.">
        <title>Genome sequences of eight morphologically diverse alphaproteobacteria.</title>
        <authorList>
            <consortium name="US DOE Joint Genome Institute"/>
            <person name="Brown P.J."/>
            <person name="Kysela D.T."/>
            <person name="Buechlein A."/>
            <person name="Hemmerich C."/>
            <person name="Brun Y.V."/>
        </authorList>
    </citation>
    <scope>NUCLEOTIDE SEQUENCE [LARGE SCALE GENOMIC DNA]</scope>
    <source>
        <strain evidence="2">ATCC 17100 / ATH 3.1.1 / DSM 162 / LMG 4299</strain>
    </source>
</reference>
<dbReference type="AlphaFoldDB" id="E3I133"/>
<evidence type="ECO:0000313" key="1">
    <source>
        <dbReference type="EMBL" id="ADP72356.1"/>
    </source>
</evidence>
<keyword evidence="2" id="KW-1185">Reference proteome</keyword>
<name>E3I133_RHOVT</name>
<dbReference type="EMBL" id="CP002292">
    <property type="protein sequence ID" value="ADP72356.1"/>
    <property type="molecule type" value="Genomic_DNA"/>
</dbReference>
<dbReference type="HOGENOM" id="CLU_2901329_0_0_5"/>
<dbReference type="KEGG" id="rva:Rvan_3157"/>
<dbReference type="Proteomes" id="UP000001399">
    <property type="component" value="Chromosome"/>
</dbReference>
<accession>E3I133</accession>
<protein>
    <submittedName>
        <fullName evidence="1">Uncharacterized protein</fullName>
    </submittedName>
</protein>
<gene>
    <name evidence="1" type="ordered locus">Rvan_3157</name>
</gene>
<organism evidence="1 2">
    <name type="scientific">Rhodomicrobium vannielii (strain ATCC 17100 / DSM 162 / LMG 4299 / NCIMB 10020 / ATH 3.1.1)</name>
    <dbReference type="NCBI Taxonomy" id="648757"/>
    <lineage>
        <taxon>Bacteria</taxon>
        <taxon>Pseudomonadati</taxon>
        <taxon>Pseudomonadota</taxon>
        <taxon>Alphaproteobacteria</taxon>
        <taxon>Hyphomicrobiales</taxon>
        <taxon>Hyphomicrobiaceae</taxon>
        <taxon>Rhodomicrobium</taxon>
    </lineage>
</organism>
<evidence type="ECO:0000313" key="2">
    <source>
        <dbReference type="Proteomes" id="UP000001399"/>
    </source>
</evidence>
<sequence>MIGETAINDAIEVLRRNRSHGRLRTPRKLAVFIQQSTLDRSVSFLEGNVICELQKRSRLNES</sequence>
<dbReference type="STRING" id="648757.Rvan_3157"/>
<proteinExistence type="predicted"/>